<gene>
    <name evidence="3" type="ORF">AWN90_19660</name>
</gene>
<feature type="region of interest" description="Disordered" evidence="1">
    <location>
        <begin position="228"/>
        <end position="295"/>
    </location>
</feature>
<proteinExistence type="predicted"/>
<name>A0A164PHV9_9NOCA</name>
<protein>
    <recommendedName>
        <fullName evidence="2">Bacterial Ig domain-containing protein</fullName>
    </recommendedName>
</protein>
<evidence type="ECO:0000259" key="2">
    <source>
        <dbReference type="Pfam" id="PF17964"/>
    </source>
</evidence>
<feature type="compositionally biased region" description="Basic and acidic residues" evidence="1">
    <location>
        <begin position="240"/>
        <end position="271"/>
    </location>
</feature>
<evidence type="ECO:0000313" key="3">
    <source>
        <dbReference type="EMBL" id="KZM75590.1"/>
    </source>
</evidence>
<feature type="region of interest" description="Disordered" evidence="1">
    <location>
        <begin position="176"/>
        <end position="198"/>
    </location>
</feature>
<dbReference type="Pfam" id="PF17964">
    <property type="entry name" value="Big_10"/>
    <property type="match status" value="1"/>
</dbReference>
<sequence>MRGGRLDRMQPTSLDSIRVVYGSVLVNHAGRLAERAVLGSLGWVPGTPIRITTVPPVEGAFYWVTNREVRWRPENFWAPGTRITVDVNTYGRDLGRGLIGDNDIHASFTVGDATIFTAGDQQHTGQAGGGRPDPDRVLHGASIRDVLVELHGHRLTDPDHLAVAGHHPGMGALERRESGEAQLRRRHPGQTDGIGPQPIRAAEPELLAQPPGPPVGRDPALDRVTLRCEQRDTGQPPVIDPHRQRLPRRDTDLPIPDRKHELRPQQRDHRLPPKRLTPPRPRPTTPRNHAGGMPESGGTVLCHRTLAYHRHGCGVWWGGVGGG</sequence>
<dbReference type="InterPro" id="IPR041280">
    <property type="entry name" value="Big_10"/>
</dbReference>
<feature type="domain" description="Bacterial Ig" evidence="2">
    <location>
        <begin position="49"/>
        <end position="92"/>
    </location>
</feature>
<organism evidence="3 4">
    <name type="scientific">Nocardia terpenica</name>
    <dbReference type="NCBI Taxonomy" id="455432"/>
    <lineage>
        <taxon>Bacteria</taxon>
        <taxon>Bacillati</taxon>
        <taxon>Actinomycetota</taxon>
        <taxon>Actinomycetes</taxon>
        <taxon>Mycobacteriales</taxon>
        <taxon>Nocardiaceae</taxon>
        <taxon>Nocardia</taxon>
    </lineage>
</organism>
<feature type="compositionally biased region" description="Pro residues" evidence="1">
    <location>
        <begin position="275"/>
        <end position="284"/>
    </location>
</feature>
<dbReference type="AlphaFoldDB" id="A0A164PHV9"/>
<reference evidence="3 4" key="1">
    <citation type="submission" date="2016-04" db="EMBL/GenBank/DDBJ databases">
        <authorList>
            <person name="Evans L.H."/>
            <person name="Alamgir A."/>
            <person name="Owens N."/>
            <person name="Weber N.D."/>
            <person name="Virtaneva K."/>
            <person name="Barbian K."/>
            <person name="Babar A."/>
            <person name="Rosenke K."/>
        </authorList>
    </citation>
    <scope>NUCLEOTIDE SEQUENCE [LARGE SCALE GENOMIC DNA]</scope>
    <source>
        <strain evidence="3 4">IFM 0406</strain>
    </source>
</reference>
<dbReference type="Gene3D" id="2.60.40.3710">
    <property type="match status" value="1"/>
</dbReference>
<accession>A0A164PHV9</accession>
<dbReference type="EMBL" id="LWGR01000003">
    <property type="protein sequence ID" value="KZM75590.1"/>
    <property type="molecule type" value="Genomic_DNA"/>
</dbReference>
<evidence type="ECO:0000256" key="1">
    <source>
        <dbReference type="SAM" id="MobiDB-lite"/>
    </source>
</evidence>
<evidence type="ECO:0000313" key="4">
    <source>
        <dbReference type="Proteomes" id="UP000076512"/>
    </source>
</evidence>
<keyword evidence="4" id="KW-1185">Reference proteome</keyword>
<comment type="caution">
    <text evidence="3">The sequence shown here is derived from an EMBL/GenBank/DDBJ whole genome shotgun (WGS) entry which is preliminary data.</text>
</comment>
<dbReference type="Proteomes" id="UP000076512">
    <property type="component" value="Unassembled WGS sequence"/>
</dbReference>
<dbReference type="STRING" id="455432.AWN90_19660"/>